<dbReference type="EMBL" id="JAXBCZ010000002">
    <property type="protein sequence ID" value="MEA1306085.1"/>
    <property type="molecule type" value="Genomic_DNA"/>
</dbReference>
<sequence>MTDEYAIDAPSFARTLRDQRRTRMKGGLYHLNQVLMAYNSNRIEGSRLNEEQTRFIYETRTITGENVAVDDVVEAVNSFELFDEMIDRLGEPITAETMKDYHRILKQGTADARRPSLAIGDYKRVPNVMGGRETVAPEYVALAIDDLNARTPARMTFDDIADFHYRFESIHPFQDGNGRVGRILMFQQCLDNGIMPFIVLDSAKAFYYRGLSEYEQQPGFLRETFRSLQDDYYARFARFVEMTPGE</sequence>
<dbReference type="PROSITE" id="PS51459">
    <property type="entry name" value="FIDO"/>
    <property type="match status" value="1"/>
</dbReference>
<feature type="binding site" evidence="2">
    <location>
        <begin position="175"/>
        <end position="182"/>
    </location>
    <ligand>
        <name>ATP</name>
        <dbReference type="ChEBI" id="CHEBI:30616"/>
    </ligand>
</feature>
<evidence type="ECO:0000313" key="6">
    <source>
        <dbReference type="Proteomes" id="UP001289581"/>
    </source>
</evidence>
<dbReference type="PANTHER" id="PTHR13504">
    <property type="entry name" value="FIDO DOMAIN-CONTAINING PROTEIN DDB_G0283145"/>
    <property type="match status" value="1"/>
</dbReference>
<feature type="site" description="Important for autoinhibition of adenylyltransferase activity" evidence="3">
    <location>
        <position position="44"/>
    </location>
</feature>
<name>A0AAW9KLW5_9ACTO</name>
<dbReference type="RefSeq" id="WP_303770454.1">
    <property type="nucleotide sequence ID" value="NZ_JAXBCZ010000002.1"/>
</dbReference>
<protein>
    <submittedName>
        <fullName evidence="5">Fic family protein</fullName>
    </submittedName>
</protein>
<dbReference type="InterPro" id="IPR040198">
    <property type="entry name" value="Fido_containing"/>
</dbReference>
<dbReference type="GO" id="GO:0005524">
    <property type="term" value="F:ATP binding"/>
    <property type="evidence" value="ECO:0007669"/>
    <property type="project" value="UniProtKB-KW"/>
</dbReference>
<evidence type="ECO:0000256" key="3">
    <source>
        <dbReference type="PIRSR" id="PIRSR640198-3"/>
    </source>
</evidence>
<dbReference type="Proteomes" id="UP001289581">
    <property type="component" value="Unassembled WGS sequence"/>
</dbReference>
<accession>A0AAW9KLW5</accession>
<comment type="caution">
    <text evidence="5">The sequence shown here is derived from an EMBL/GenBank/DDBJ whole genome shotgun (WGS) entry which is preliminary data.</text>
</comment>
<keyword evidence="2" id="KW-0547">Nucleotide-binding</keyword>
<feature type="active site" evidence="1">
    <location>
        <position position="171"/>
    </location>
</feature>
<keyword evidence="2" id="KW-0067">ATP-binding</keyword>
<dbReference type="PANTHER" id="PTHR13504:SF38">
    <property type="entry name" value="FIDO DOMAIN-CONTAINING PROTEIN"/>
    <property type="match status" value="1"/>
</dbReference>
<dbReference type="InterPro" id="IPR003812">
    <property type="entry name" value="Fido"/>
</dbReference>
<dbReference type="SUPFAM" id="SSF140931">
    <property type="entry name" value="Fic-like"/>
    <property type="match status" value="1"/>
</dbReference>
<organism evidence="5 6">
    <name type="scientific">Actinomyces oris</name>
    <dbReference type="NCBI Taxonomy" id="544580"/>
    <lineage>
        <taxon>Bacteria</taxon>
        <taxon>Bacillati</taxon>
        <taxon>Actinomycetota</taxon>
        <taxon>Actinomycetes</taxon>
        <taxon>Actinomycetales</taxon>
        <taxon>Actinomycetaceae</taxon>
        <taxon>Actinomyces</taxon>
    </lineage>
</organism>
<evidence type="ECO:0000256" key="2">
    <source>
        <dbReference type="PIRSR" id="PIRSR640198-2"/>
    </source>
</evidence>
<evidence type="ECO:0000256" key="1">
    <source>
        <dbReference type="PIRSR" id="PIRSR640198-1"/>
    </source>
</evidence>
<evidence type="ECO:0000259" key="4">
    <source>
        <dbReference type="PROSITE" id="PS51459"/>
    </source>
</evidence>
<dbReference type="AlphaFoldDB" id="A0AAW9KLW5"/>
<feature type="domain" description="Fido" evidence="4">
    <location>
        <begin position="93"/>
        <end position="242"/>
    </location>
</feature>
<gene>
    <name evidence="5" type="ORF">QU665_13575</name>
</gene>
<feature type="binding site" evidence="2">
    <location>
        <begin position="207"/>
        <end position="208"/>
    </location>
    <ligand>
        <name>ATP</name>
        <dbReference type="ChEBI" id="CHEBI:30616"/>
    </ligand>
</feature>
<dbReference type="Pfam" id="PF02661">
    <property type="entry name" value="Fic"/>
    <property type="match status" value="1"/>
</dbReference>
<evidence type="ECO:0000313" key="5">
    <source>
        <dbReference type="EMBL" id="MEA1306085.1"/>
    </source>
</evidence>
<dbReference type="InterPro" id="IPR036597">
    <property type="entry name" value="Fido-like_dom_sf"/>
</dbReference>
<keyword evidence="6" id="KW-1185">Reference proteome</keyword>
<reference evidence="5 6" key="1">
    <citation type="submission" date="2023-06" db="EMBL/GenBank/DDBJ databases">
        <title>Actinomyces orist ORNL 0101 HMT-893 genome.</title>
        <authorList>
            <person name="Johnston C.D."/>
            <person name="Chen T."/>
            <person name="Dewhirst F.E."/>
        </authorList>
    </citation>
    <scope>NUCLEOTIDE SEQUENCE [LARGE SCALE GENOMIC DNA]</scope>
    <source>
        <strain evidence="5 6">ORNL 0101</strain>
    </source>
</reference>
<dbReference type="Gene3D" id="1.10.3290.10">
    <property type="entry name" value="Fido-like domain"/>
    <property type="match status" value="1"/>
</dbReference>
<proteinExistence type="predicted"/>